<dbReference type="AlphaFoldDB" id="A0A3G8XUP3"/>
<dbReference type="OrthoDB" id="165208at2"/>
<keyword evidence="1" id="KW-0503">Monooxygenase</keyword>
<reference evidence="2" key="1">
    <citation type="submission" date="2018-11" db="EMBL/GenBank/DDBJ databases">
        <title>Proposal to divide the Flavobacteriaceae and reorganize its genera based on Amino Acid Identity values calculated from whole genome sequences.</title>
        <authorList>
            <person name="Nicholson A.C."/>
            <person name="Gulvik C.A."/>
            <person name="Whitney A.M."/>
            <person name="Humrighouse B.W."/>
            <person name="Bell M."/>
            <person name="Holmes B."/>
            <person name="Steigerwalt A.G."/>
            <person name="Villarma A."/>
            <person name="Sheth M."/>
            <person name="Batra D."/>
            <person name="Pryor J."/>
            <person name="Bernardet J.-F."/>
            <person name="Hugo C."/>
            <person name="Kampfer P."/>
            <person name="Newman J.D."/>
            <person name="McQuiston J.R."/>
        </authorList>
    </citation>
    <scope>NUCLEOTIDE SEQUENCE [LARGE SCALE GENOMIC DNA]</scope>
    <source>
        <strain evidence="2">G0081</strain>
    </source>
</reference>
<evidence type="ECO:0000313" key="2">
    <source>
        <dbReference type="Proteomes" id="UP000270185"/>
    </source>
</evidence>
<organism evidence="1 2">
    <name type="scientific">Kaistella carnis</name>
    <dbReference type="NCBI Taxonomy" id="1241979"/>
    <lineage>
        <taxon>Bacteria</taxon>
        <taxon>Pseudomonadati</taxon>
        <taxon>Bacteroidota</taxon>
        <taxon>Flavobacteriia</taxon>
        <taxon>Flavobacteriales</taxon>
        <taxon>Weeksellaceae</taxon>
        <taxon>Chryseobacterium group</taxon>
        <taxon>Kaistella</taxon>
    </lineage>
</organism>
<keyword evidence="1" id="KW-0560">Oxidoreductase</keyword>
<dbReference type="GO" id="GO:0004497">
    <property type="term" value="F:monooxygenase activity"/>
    <property type="evidence" value="ECO:0007669"/>
    <property type="project" value="UniProtKB-KW"/>
</dbReference>
<protein>
    <submittedName>
        <fullName evidence="1">Antibiotic biosynthesis monooxygenase</fullName>
    </submittedName>
</protein>
<gene>
    <name evidence="1" type="ORF">EIB73_04085</name>
</gene>
<dbReference type="RefSeq" id="WP_125022884.1">
    <property type="nucleotide sequence ID" value="NZ_CP034159.1"/>
</dbReference>
<dbReference type="KEGG" id="ccas:EIB73_04085"/>
<proteinExistence type="predicted"/>
<name>A0A3G8XUP3_9FLAO</name>
<sequence length="105" mass="12819">MKKVITRMWHGRVKKDDALNYKKYVEETGLKNYREVKGNLSAKILLRYEDEICHILTVTEWDSYESIKKFAGKDFRKARYYPEDEKYLLDFEEFVTHYETYIEES</sequence>
<dbReference type="EMBL" id="CP034159">
    <property type="protein sequence ID" value="AZI32411.1"/>
    <property type="molecule type" value="Genomic_DNA"/>
</dbReference>
<keyword evidence="2" id="KW-1185">Reference proteome</keyword>
<accession>A0A3G8XUP3</accession>
<dbReference type="Proteomes" id="UP000270185">
    <property type="component" value="Chromosome"/>
</dbReference>
<evidence type="ECO:0000313" key="1">
    <source>
        <dbReference type="EMBL" id="AZI32411.1"/>
    </source>
</evidence>